<dbReference type="InterPro" id="IPR011009">
    <property type="entry name" value="Kinase-like_dom_sf"/>
</dbReference>
<comment type="catalytic activity">
    <reaction evidence="8">
        <text>L-threonyl-[protein] + ATP = O-phospho-L-threonyl-[protein] + ADP + H(+)</text>
        <dbReference type="Rhea" id="RHEA:46608"/>
        <dbReference type="Rhea" id="RHEA-COMP:11060"/>
        <dbReference type="Rhea" id="RHEA-COMP:11605"/>
        <dbReference type="ChEBI" id="CHEBI:15378"/>
        <dbReference type="ChEBI" id="CHEBI:30013"/>
        <dbReference type="ChEBI" id="CHEBI:30616"/>
        <dbReference type="ChEBI" id="CHEBI:61977"/>
        <dbReference type="ChEBI" id="CHEBI:456216"/>
        <dbReference type="EC" id="2.7.11.1"/>
    </reaction>
</comment>
<evidence type="ECO:0000256" key="9">
    <source>
        <dbReference type="ARBA" id="ARBA00048679"/>
    </source>
</evidence>
<keyword evidence="5 10" id="KW-0547">Nucleotide-binding</keyword>
<evidence type="ECO:0000259" key="13">
    <source>
        <dbReference type="PROSITE" id="PS51285"/>
    </source>
</evidence>
<dbReference type="PROSITE" id="PS00108">
    <property type="entry name" value="PROTEIN_KINASE_ST"/>
    <property type="match status" value="1"/>
</dbReference>
<dbReference type="SUPFAM" id="SSF56112">
    <property type="entry name" value="Protein kinase-like (PK-like)"/>
    <property type="match status" value="1"/>
</dbReference>
<dbReference type="Gene3D" id="3.30.200.20">
    <property type="entry name" value="Phosphorylase Kinase, domain 1"/>
    <property type="match status" value="2"/>
</dbReference>
<evidence type="ECO:0000259" key="12">
    <source>
        <dbReference type="PROSITE" id="PS50011"/>
    </source>
</evidence>
<dbReference type="GO" id="GO:0004674">
    <property type="term" value="F:protein serine/threonine kinase activity"/>
    <property type="evidence" value="ECO:0007669"/>
    <property type="project" value="UniProtKB-KW"/>
</dbReference>
<dbReference type="FunFam" id="1.10.510.10:FF:000024">
    <property type="entry name" value="Probable serine/threonine-protein kinase cot-1"/>
    <property type="match status" value="1"/>
</dbReference>
<dbReference type="Proteomes" id="UP001146793">
    <property type="component" value="Unassembled WGS sequence"/>
</dbReference>
<dbReference type="InterPro" id="IPR000961">
    <property type="entry name" value="AGC-kinase_C"/>
</dbReference>
<feature type="compositionally biased region" description="Basic residues" evidence="11">
    <location>
        <begin position="1"/>
        <end position="28"/>
    </location>
</feature>
<keyword evidence="3" id="KW-0597">Phosphoprotein</keyword>
<dbReference type="InterPro" id="IPR008271">
    <property type="entry name" value="Ser/Thr_kinase_AS"/>
</dbReference>
<dbReference type="InterPro" id="IPR017892">
    <property type="entry name" value="Pkinase_C"/>
</dbReference>
<evidence type="ECO:0000256" key="10">
    <source>
        <dbReference type="PROSITE-ProRule" id="PRU10141"/>
    </source>
</evidence>
<dbReference type="GO" id="GO:0005524">
    <property type="term" value="F:ATP binding"/>
    <property type="evidence" value="ECO:0007669"/>
    <property type="project" value="UniProtKB-UniRule"/>
</dbReference>
<evidence type="ECO:0000256" key="8">
    <source>
        <dbReference type="ARBA" id="ARBA00047899"/>
    </source>
</evidence>
<dbReference type="Gene3D" id="1.10.510.10">
    <property type="entry name" value="Transferase(Phosphotransferase) domain 1"/>
    <property type="match status" value="2"/>
</dbReference>
<dbReference type="Pfam" id="PF00069">
    <property type="entry name" value="Pkinase"/>
    <property type="match status" value="2"/>
</dbReference>
<evidence type="ECO:0000256" key="11">
    <source>
        <dbReference type="SAM" id="MobiDB-lite"/>
    </source>
</evidence>
<name>A0AAV7Z2Z1_9EUKA</name>
<evidence type="ECO:0000256" key="4">
    <source>
        <dbReference type="ARBA" id="ARBA00022679"/>
    </source>
</evidence>
<feature type="domain" description="AGC-kinase C-terminal" evidence="13">
    <location>
        <begin position="427"/>
        <end position="496"/>
    </location>
</feature>
<feature type="binding site" evidence="10">
    <location>
        <position position="153"/>
    </location>
    <ligand>
        <name>ATP</name>
        <dbReference type="ChEBI" id="CHEBI:30616"/>
    </ligand>
</feature>
<dbReference type="SMART" id="SM00133">
    <property type="entry name" value="S_TK_X"/>
    <property type="match status" value="1"/>
</dbReference>
<dbReference type="EMBL" id="JANTQA010000036">
    <property type="protein sequence ID" value="KAJ3436486.1"/>
    <property type="molecule type" value="Genomic_DNA"/>
</dbReference>
<keyword evidence="4" id="KW-0808">Transferase</keyword>
<keyword evidence="2" id="KW-0723">Serine/threonine-protein kinase</keyword>
<sequence>MSKKGISGLRKRIDKKRIDKKHIDKKKKQKEEKVQQGGGKFIPLEEMSKETIQRAELYKEFFRNKSMEYFYYLYKRQKRLEEFKQNLKKFKISKNERSKVIKEHFQKESNFLRRRRTKMSVKQFTILAKIGQGGYGDVFLCRKIDTNEMIALKRMKKALIEKTNKVEHIMSERQVLAEHSSPWLVQLLYSFQDTKYIYLAMEFVRGGDLKALLMNIDYLDENTTKFYAAEMLLAIKDLHELGYIHRDLKPENFLINHDGHIKLTDFGLSKKFIIKKEWRETVKLINNKKKQKKKNSKSQNPYSTLSKRQLQQKRRNKFYTVVGSPEYISPEILEKKGYTKTVDFWSFGCILYEMLTGFPPFSGSSIEETLENVMNYRTSLENPLDDQTNEEIIQPKAWHLIRKLIHKPNKRIGKNGIQEIQQHPFFEGIEWDKFQNSTPPFVPKVESDLDISYFDTSYFDEDEVELEEPETTTSTERNNQFVGFTFKKYDLKQGGTQDIYQKK</sequence>
<comment type="catalytic activity">
    <reaction evidence="9">
        <text>L-seryl-[protein] + ATP = O-phospho-L-seryl-[protein] + ADP + H(+)</text>
        <dbReference type="Rhea" id="RHEA:17989"/>
        <dbReference type="Rhea" id="RHEA-COMP:9863"/>
        <dbReference type="Rhea" id="RHEA-COMP:11604"/>
        <dbReference type="ChEBI" id="CHEBI:15378"/>
        <dbReference type="ChEBI" id="CHEBI:29999"/>
        <dbReference type="ChEBI" id="CHEBI:30616"/>
        <dbReference type="ChEBI" id="CHEBI:83421"/>
        <dbReference type="ChEBI" id="CHEBI:456216"/>
        <dbReference type="EC" id="2.7.11.1"/>
    </reaction>
</comment>
<dbReference type="PROSITE" id="PS51285">
    <property type="entry name" value="AGC_KINASE_CTER"/>
    <property type="match status" value="1"/>
</dbReference>
<evidence type="ECO:0000256" key="1">
    <source>
        <dbReference type="ARBA" id="ARBA00012513"/>
    </source>
</evidence>
<dbReference type="PROSITE" id="PS00107">
    <property type="entry name" value="PROTEIN_KINASE_ATP"/>
    <property type="match status" value="1"/>
</dbReference>
<comment type="caution">
    <text evidence="14">The sequence shown here is derived from an EMBL/GenBank/DDBJ whole genome shotgun (WGS) entry which is preliminary data.</text>
</comment>
<feature type="region of interest" description="Disordered" evidence="11">
    <location>
        <begin position="1"/>
        <end position="37"/>
    </location>
</feature>
<dbReference type="InterPro" id="IPR017441">
    <property type="entry name" value="Protein_kinase_ATP_BS"/>
</dbReference>
<evidence type="ECO:0000256" key="2">
    <source>
        <dbReference type="ARBA" id="ARBA00022527"/>
    </source>
</evidence>
<protein>
    <recommendedName>
        <fullName evidence="1">non-specific serine/threonine protein kinase</fullName>
        <ecNumber evidence="1">2.7.11.1</ecNumber>
    </recommendedName>
</protein>
<proteinExistence type="predicted"/>
<dbReference type="AlphaFoldDB" id="A0AAV7Z2Z1"/>
<accession>A0AAV7Z2Z1</accession>
<evidence type="ECO:0000256" key="3">
    <source>
        <dbReference type="ARBA" id="ARBA00022553"/>
    </source>
</evidence>
<dbReference type="PANTHER" id="PTHR24356:SF417">
    <property type="entry name" value="CELL CYCLE PROTEIN KINASE DBF2-RELATED"/>
    <property type="match status" value="1"/>
</dbReference>
<dbReference type="InterPro" id="IPR000719">
    <property type="entry name" value="Prot_kinase_dom"/>
</dbReference>
<keyword evidence="6 14" id="KW-0418">Kinase</keyword>
<organism evidence="14 15">
    <name type="scientific">Anaeramoeba flamelloides</name>
    <dbReference type="NCBI Taxonomy" id="1746091"/>
    <lineage>
        <taxon>Eukaryota</taxon>
        <taxon>Metamonada</taxon>
        <taxon>Anaeramoebidae</taxon>
        <taxon>Anaeramoeba</taxon>
    </lineage>
</organism>
<dbReference type="InterPro" id="IPR050236">
    <property type="entry name" value="Ser_Thr_kinase_AGC"/>
</dbReference>
<keyword evidence="7 10" id="KW-0067">ATP-binding</keyword>
<evidence type="ECO:0000256" key="5">
    <source>
        <dbReference type="ARBA" id="ARBA00022741"/>
    </source>
</evidence>
<dbReference type="PANTHER" id="PTHR24356">
    <property type="entry name" value="SERINE/THREONINE-PROTEIN KINASE"/>
    <property type="match status" value="1"/>
</dbReference>
<dbReference type="SMART" id="SM00220">
    <property type="entry name" value="S_TKc"/>
    <property type="match status" value="1"/>
</dbReference>
<gene>
    <name evidence="14" type="ORF">M0812_18544</name>
</gene>
<dbReference type="GO" id="GO:0005815">
    <property type="term" value="C:microtubule organizing center"/>
    <property type="evidence" value="ECO:0007669"/>
    <property type="project" value="UniProtKB-ARBA"/>
</dbReference>
<reference evidence="14" key="1">
    <citation type="submission" date="2022-08" db="EMBL/GenBank/DDBJ databases">
        <title>Novel sulphate-reducing endosymbionts in the free-living metamonad Anaeramoeba.</title>
        <authorList>
            <person name="Jerlstrom-Hultqvist J."/>
            <person name="Cepicka I."/>
            <person name="Gallot-Lavallee L."/>
            <person name="Salas-Leiva D."/>
            <person name="Curtis B.A."/>
            <person name="Zahonova K."/>
            <person name="Pipaliya S."/>
            <person name="Dacks J."/>
            <person name="Roger A.J."/>
        </authorList>
    </citation>
    <scope>NUCLEOTIDE SEQUENCE</scope>
    <source>
        <strain evidence="14">Busselton2</strain>
    </source>
</reference>
<dbReference type="GO" id="GO:0007010">
    <property type="term" value="P:cytoskeleton organization"/>
    <property type="evidence" value="ECO:0007669"/>
    <property type="project" value="UniProtKB-ARBA"/>
</dbReference>
<evidence type="ECO:0000313" key="15">
    <source>
        <dbReference type="Proteomes" id="UP001146793"/>
    </source>
</evidence>
<dbReference type="PROSITE" id="PS50011">
    <property type="entry name" value="PROTEIN_KINASE_DOM"/>
    <property type="match status" value="1"/>
</dbReference>
<evidence type="ECO:0000256" key="7">
    <source>
        <dbReference type="ARBA" id="ARBA00022840"/>
    </source>
</evidence>
<evidence type="ECO:0000256" key="6">
    <source>
        <dbReference type="ARBA" id="ARBA00022777"/>
    </source>
</evidence>
<dbReference type="FunFam" id="3.30.200.20:FF:000042">
    <property type="entry name" value="Aurora kinase A"/>
    <property type="match status" value="1"/>
</dbReference>
<evidence type="ECO:0000313" key="14">
    <source>
        <dbReference type="EMBL" id="KAJ3436486.1"/>
    </source>
</evidence>
<dbReference type="EC" id="2.7.11.1" evidence="1"/>
<dbReference type="Pfam" id="PF00433">
    <property type="entry name" value="Pkinase_C"/>
    <property type="match status" value="1"/>
</dbReference>
<feature type="region of interest" description="Disordered" evidence="11">
    <location>
        <begin position="288"/>
        <end position="311"/>
    </location>
</feature>
<feature type="domain" description="Protein kinase" evidence="12">
    <location>
        <begin position="124"/>
        <end position="426"/>
    </location>
</feature>
<dbReference type="GO" id="GO:0035556">
    <property type="term" value="P:intracellular signal transduction"/>
    <property type="evidence" value="ECO:0007669"/>
    <property type="project" value="TreeGrafter"/>
</dbReference>